<dbReference type="InterPro" id="IPR000742">
    <property type="entry name" value="EGF"/>
</dbReference>
<proteinExistence type="predicted"/>
<dbReference type="InterPro" id="IPR049883">
    <property type="entry name" value="NOTCH1_EGF-like"/>
</dbReference>
<dbReference type="InterPro" id="IPR051586">
    <property type="entry name" value="PKC-binding_NELL"/>
</dbReference>
<sequence>SRKSSIFYLYGLLTECLQIGPREARQSLATLRIKSPIEERGFLRLNHFVHKGQPSPPPPSSRMSKVYLLAAVSHPAWSGHSRDMLTGQSVSSNFNLPIRQAGNCDLEWLSLWGNVSLSNVEGLGCADQKRPDHMMCGRRIGGQGQELLVKGDNHPHLSRAINGQKYLQPVTSSIRRAAKVEVINPASTQGNSYYGGPQYVPRAVCVVGERLKRGLNSTGIPGIPPMILPHNGAVLAAAERSTRRRLNKTVHLSHGVRPIVPLERCLTDQARGTDATPYYNECVEGSHDCHADADCINLEGTYKCRCHKGYGGDGFTCKPVCHGDCLNGGKCIGPNTCQCRHGYIGPNCELDIDECALGISACRGNSVCINEPGWYHCDCLQGFHSIWPDNHYGNVNECVGEGEGHTCHPSTECVNTEGGYNCRCASRDKCLHNCIFQGAEHKNGSTWLSAVDKCMTCTCQSGVATCHRMTCDCDADDVDLECCPRCDVSSSCPHQEFSLTMEHGETWVYQCQICECLHGEIDCWPLDCPQLTCQNAVQEPGDCCPRCVEANPCADPLLLNAGGRDSSRDTCVYMGTTYGHGDSWVLERDPCTSC</sequence>
<evidence type="ECO:0000256" key="3">
    <source>
        <dbReference type="ARBA" id="ARBA00022737"/>
    </source>
</evidence>
<dbReference type="PROSITE" id="PS01187">
    <property type="entry name" value="EGF_CA"/>
    <property type="match status" value="2"/>
</dbReference>
<evidence type="ECO:0000313" key="9">
    <source>
        <dbReference type="EMBL" id="KAK7497319.1"/>
    </source>
</evidence>
<dbReference type="Gene3D" id="2.10.25.10">
    <property type="entry name" value="Laminin"/>
    <property type="match status" value="3"/>
</dbReference>
<dbReference type="PROSITE" id="PS50026">
    <property type="entry name" value="EGF_3"/>
    <property type="match status" value="3"/>
</dbReference>
<feature type="domain" description="VWFC" evidence="8">
    <location>
        <begin position="490"/>
        <end position="548"/>
    </location>
</feature>
<evidence type="ECO:0000259" key="8">
    <source>
        <dbReference type="PROSITE" id="PS50184"/>
    </source>
</evidence>
<dbReference type="PANTHER" id="PTHR24042">
    <property type="entry name" value="NEL HOMOLOG"/>
    <property type="match status" value="1"/>
</dbReference>
<dbReference type="Pfam" id="PF07645">
    <property type="entry name" value="EGF_CA"/>
    <property type="match status" value="2"/>
</dbReference>
<dbReference type="InterPro" id="IPR001007">
    <property type="entry name" value="VWF_dom"/>
</dbReference>
<evidence type="ECO:0000256" key="1">
    <source>
        <dbReference type="ARBA" id="ARBA00022536"/>
    </source>
</evidence>
<keyword evidence="4 6" id="KW-1015">Disulfide bond</keyword>
<dbReference type="PROSITE" id="PS01208">
    <property type="entry name" value="VWFC_1"/>
    <property type="match status" value="1"/>
</dbReference>
<keyword evidence="10" id="KW-1185">Reference proteome</keyword>
<dbReference type="SMART" id="SM00181">
    <property type="entry name" value="EGF"/>
    <property type="match status" value="4"/>
</dbReference>
<dbReference type="PROSITE" id="PS00022">
    <property type="entry name" value="EGF_1"/>
    <property type="match status" value="1"/>
</dbReference>
<dbReference type="SUPFAM" id="SSF57603">
    <property type="entry name" value="FnI-like domain"/>
    <property type="match status" value="1"/>
</dbReference>
<dbReference type="Pfam" id="PF12947">
    <property type="entry name" value="EGF_3"/>
    <property type="match status" value="1"/>
</dbReference>
<evidence type="ECO:0000256" key="6">
    <source>
        <dbReference type="PROSITE-ProRule" id="PRU00076"/>
    </source>
</evidence>
<dbReference type="CDD" id="cd00054">
    <property type="entry name" value="EGF_CA"/>
    <property type="match status" value="3"/>
</dbReference>
<feature type="domain" description="EGF-like" evidence="7">
    <location>
        <begin position="318"/>
        <end position="349"/>
    </location>
</feature>
<evidence type="ECO:0000259" key="7">
    <source>
        <dbReference type="PROSITE" id="PS50026"/>
    </source>
</evidence>
<dbReference type="Pfam" id="PF00093">
    <property type="entry name" value="VWC"/>
    <property type="match status" value="1"/>
</dbReference>
<protein>
    <submittedName>
        <fullName evidence="9">Uncharacterized protein</fullName>
    </submittedName>
</protein>
<organism evidence="9 10">
    <name type="scientific">Batillaria attramentaria</name>
    <dbReference type="NCBI Taxonomy" id="370345"/>
    <lineage>
        <taxon>Eukaryota</taxon>
        <taxon>Metazoa</taxon>
        <taxon>Spiralia</taxon>
        <taxon>Lophotrochozoa</taxon>
        <taxon>Mollusca</taxon>
        <taxon>Gastropoda</taxon>
        <taxon>Caenogastropoda</taxon>
        <taxon>Sorbeoconcha</taxon>
        <taxon>Cerithioidea</taxon>
        <taxon>Batillariidae</taxon>
        <taxon>Batillaria</taxon>
    </lineage>
</organism>
<dbReference type="InterPro" id="IPR000152">
    <property type="entry name" value="EGF-type_Asp/Asn_hydroxyl_site"/>
</dbReference>
<dbReference type="AlphaFoldDB" id="A0ABD0LE65"/>
<dbReference type="PANTHER" id="PTHR24042:SF5">
    <property type="entry name" value="EGF-LIKE CALCIUM-BINDING DOMAIN-CONTAINING PROTEIN"/>
    <property type="match status" value="1"/>
</dbReference>
<dbReference type="PROSITE" id="PS01186">
    <property type="entry name" value="EGF_2"/>
    <property type="match status" value="1"/>
</dbReference>
<dbReference type="PROSITE" id="PS50184">
    <property type="entry name" value="VWFC_2"/>
    <property type="match status" value="2"/>
</dbReference>
<dbReference type="InterPro" id="IPR024731">
    <property type="entry name" value="NELL2-like_EGF"/>
</dbReference>
<feature type="domain" description="EGF-like" evidence="7">
    <location>
        <begin position="351"/>
        <end position="389"/>
    </location>
</feature>
<feature type="disulfide bond" evidence="6">
    <location>
        <begin position="321"/>
        <end position="331"/>
    </location>
</feature>
<dbReference type="SMART" id="SM00214">
    <property type="entry name" value="VWC"/>
    <property type="match status" value="2"/>
</dbReference>
<comment type="caution">
    <text evidence="6">Lacks conserved residue(s) required for the propagation of feature annotation.</text>
</comment>
<dbReference type="EMBL" id="JACVVK020000059">
    <property type="protein sequence ID" value="KAK7497319.1"/>
    <property type="molecule type" value="Genomic_DNA"/>
</dbReference>
<evidence type="ECO:0000313" key="10">
    <source>
        <dbReference type="Proteomes" id="UP001519460"/>
    </source>
</evidence>
<keyword evidence="2" id="KW-0732">Signal</keyword>
<evidence type="ECO:0000256" key="4">
    <source>
        <dbReference type="ARBA" id="ARBA00023157"/>
    </source>
</evidence>
<feature type="non-terminal residue" evidence="9">
    <location>
        <position position="594"/>
    </location>
</feature>
<feature type="non-terminal residue" evidence="9">
    <location>
        <position position="1"/>
    </location>
</feature>
<dbReference type="SUPFAM" id="SSF57184">
    <property type="entry name" value="Growth factor receptor domain"/>
    <property type="match status" value="1"/>
</dbReference>
<gene>
    <name evidence="9" type="ORF">BaRGS_00011363</name>
</gene>
<feature type="disulfide bond" evidence="6">
    <location>
        <begin position="339"/>
        <end position="348"/>
    </location>
</feature>
<dbReference type="Gene3D" id="6.20.200.20">
    <property type="match status" value="1"/>
</dbReference>
<reference evidence="9 10" key="1">
    <citation type="journal article" date="2023" name="Sci. Data">
        <title>Genome assembly of the Korean intertidal mud-creeper Batillaria attramentaria.</title>
        <authorList>
            <person name="Patra A.K."/>
            <person name="Ho P.T."/>
            <person name="Jun S."/>
            <person name="Lee S.J."/>
            <person name="Kim Y."/>
            <person name="Won Y.J."/>
        </authorList>
    </citation>
    <scope>NUCLEOTIDE SEQUENCE [LARGE SCALE GENOMIC DNA]</scope>
    <source>
        <strain evidence="9">Wonlab-2016</strain>
    </source>
</reference>
<feature type="domain" description="VWFC" evidence="8">
    <location>
        <begin position="432"/>
        <end position="487"/>
    </location>
</feature>
<evidence type="ECO:0000256" key="2">
    <source>
        <dbReference type="ARBA" id="ARBA00022729"/>
    </source>
</evidence>
<feature type="domain" description="EGF-like" evidence="7">
    <location>
        <begin position="278"/>
        <end position="316"/>
    </location>
</feature>
<name>A0ABD0LE65_9CAEN</name>
<dbReference type="InterPro" id="IPR009030">
    <property type="entry name" value="Growth_fac_rcpt_cys_sf"/>
</dbReference>
<keyword evidence="1 6" id="KW-0245">EGF-like domain</keyword>
<dbReference type="PROSITE" id="PS00010">
    <property type="entry name" value="ASX_HYDROXYL"/>
    <property type="match status" value="2"/>
</dbReference>
<dbReference type="SMART" id="SM00179">
    <property type="entry name" value="EGF_CA"/>
    <property type="match status" value="3"/>
</dbReference>
<dbReference type="InterPro" id="IPR001881">
    <property type="entry name" value="EGF-like_Ca-bd_dom"/>
</dbReference>
<keyword evidence="5" id="KW-0325">Glycoprotein</keyword>
<dbReference type="Proteomes" id="UP001519460">
    <property type="component" value="Unassembled WGS sequence"/>
</dbReference>
<dbReference type="FunFam" id="2.10.25.10:FF:000038">
    <property type="entry name" value="Fibrillin 2"/>
    <property type="match status" value="2"/>
</dbReference>
<dbReference type="InterPro" id="IPR018097">
    <property type="entry name" value="EGF_Ca-bd_CS"/>
</dbReference>
<evidence type="ECO:0000256" key="5">
    <source>
        <dbReference type="ARBA" id="ARBA00023180"/>
    </source>
</evidence>
<dbReference type="Gene3D" id="2.10.70.10">
    <property type="entry name" value="Complement Module, domain 1"/>
    <property type="match status" value="1"/>
</dbReference>
<keyword evidence="3" id="KW-0677">Repeat</keyword>
<comment type="caution">
    <text evidence="9">The sequence shown here is derived from an EMBL/GenBank/DDBJ whole genome shotgun (WGS) entry which is preliminary data.</text>
</comment>
<accession>A0ABD0LE65</accession>